<evidence type="ECO:0000256" key="6">
    <source>
        <dbReference type="ARBA" id="ARBA00022801"/>
    </source>
</evidence>
<comment type="similarity">
    <text evidence="2">Belongs to the DNA repair metallo-beta-lactamase (DRMBL) family.</text>
</comment>
<dbReference type="Pfam" id="PF07522">
    <property type="entry name" value="DRMBL"/>
    <property type="match status" value="1"/>
</dbReference>
<dbReference type="GO" id="GO:0035312">
    <property type="term" value="F:5'-3' DNA exonuclease activity"/>
    <property type="evidence" value="ECO:0007669"/>
    <property type="project" value="TreeGrafter"/>
</dbReference>
<evidence type="ECO:0000259" key="14">
    <source>
        <dbReference type="SMART" id="SM00849"/>
    </source>
</evidence>
<keyword evidence="6" id="KW-0378">Hydrolase</keyword>
<accession>A0AA39P798</accession>
<evidence type="ECO:0000256" key="3">
    <source>
        <dbReference type="ARBA" id="ARBA00022722"/>
    </source>
</evidence>
<dbReference type="GO" id="GO:0004519">
    <property type="term" value="F:endonuclease activity"/>
    <property type="evidence" value="ECO:0007669"/>
    <property type="project" value="UniProtKB-KW"/>
</dbReference>
<dbReference type="Proteomes" id="UP001175227">
    <property type="component" value="Unassembled WGS sequence"/>
</dbReference>
<dbReference type="SUPFAM" id="SSF56281">
    <property type="entry name" value="Metallo-hydrolase/oxidoreductase"/>
    <property type="match status" value="1"/>
</dbReference>
<dbReference type="PANTHER" id="PTHR23240:SF8">
    <property type="entry name" value="PROTEIN ARTEMIS"/>
    <property type="match status" value="1"/>
</dbReference>
<evidence type="ECO:0000256" key="2">
    <source>
        <dbReference type="ARBA" id="ARBA00010304"/>
    </source>
</evidence>
<comment type="caution">
    <text evidence="15">The sequence shown here is derived from an EMBL/GenBank/DDBJ whole genome shotgun (WGS) entry which is preliminary data.</text>
</comment>
<feature type="domain" description="Metallo-beta-lactamase" evidence="14">
    <location>
        <begin position="6"/>
        <end position="188"/>
    </location>
</feature>
<dbReference type="GO" id="GO:0000723">
    <property type="term" value="P:telomere maintenance"/>
    <property type="evidence" value="ECO:0007669"/>
    <property type="project" value="TreeGrafter"/>
</dbReference>
<dbReference type="EMBL" id="JAUEPR010000013">
    <property type="protein sequence ID" value="KAK0478915.1"/>
    <property type="molecule type" value="Genomic_DNA"/>
</dbReference>
<evidence type="ECO:0000256" key="12">
    <source>
        <dbReference type="ARBA" id="ARBA00042677"/>
    </source>
</evidence>
<feature type="region of interest" description="Disordered" evidence="13">
    <location>
        <begin position="785"/>
        <end position="807"/>
    </location>
</feature>
<keyword evidence="3" id="KW-0540">Nuclease</keyword>
<sequence length="913" mass="101972">MPPGTPYNSFLVEYPTIRIDEFTTPKNDRRAQLYLLTHTHSDHIVGLQAKGFGETVYCSHDSKEMLLRHEAYKERALHGTQLRAEKLRTYGHLKIDPLVGEGGEVYYQGSRDLLKVVPINSPVHIELDAGNSVTVTAIDANHCPGSVMYLIEGKNGAVLHTGDLRAEPWFLESLKRNPFLQPYLSTSGSPRSNVIKPLEAIYLDTACVMNIEEVPTKEDAVNGLVTLMQLLPESTHFFINSWTWGYEDALKAIARAFDSRIHMDRYKYAIYSHLANEPLLRSISTRDAGSTRFHVCERFERCEYVDVPANRPRATSTSGNQVVYINPVSTMNGEQWAAYQHNIRLRIVEQEEPVTCLLVPLARHSPLPELQRFVSLFRPKTIVPNTLDPSLNGLDWTGIRNVFSSCLSSCESSTLTTDDDIRPLSDLSHDEDGIDVAHKNLVGDQAEEAASKWADGRGKRRKLEVLRSWLGLPPLRDITTIHVDEESQGYDSSSDADDERGKTAHQLFARQAGIQLVESQADSSSLPPSSLPEPMAQLAPLQISQIPQLPSPSSSLTAVKRVLDPSSSSAERPAKRPRLEKPKPKPKPQSPTPRRPTPPPIASFSRFPLSRQVSTFRGRNPVLDEPSDDDSSDDSADERGRTAHILFGGGDVKWDDDDDDDFESFQREPQEEESETSLLEPQNVLQDEDPPKTPPTLKPHVLSIDPITVKRPLVASSISQQPPKQRSRQGSSPTKEVPESPTKIHQLPNSVKINSDGASFLKSPKKPSMRNTDGDTINGQRITASASSPQLPTNAKQFTPLDSPVKRRHTTPYFKASTPESARLADRIRLAEQISQSNPELVSAAYPGRNLQLKSRHLQMVGKEQIQEWQYDEKLKELAENEVLLRKNKKLSTAIPTLNCTAQESQLEDMDMF</sequence>
<evidence type="ECO:0000313" key="15">
    <source>
        <dbReference type="EMBL" id="KAK0478915.1"/>
    </source>
</evidence>
<evidence type="ECO:0000313" key="16">
    <source>
        <dbReference type="Proteomes" id="UP001175227"/>
    </source>
</evidence>
<keyword evidence="10" id="KW-0539">Nucleus</keyword>
<keyword evidence="9" id="KW-0234">DNA repair</keyword>
<organism evidence="15 16">
    <name type="scientific">Armillaria novae-zelandiae</name>
    <dbReference type="NCBI Taxonomy" id="153914"/>
    <lineage>
        <taxon>Eukaryota</taxon>
        <taxon>Fungi</taxon>
        <taxon>Dikarya</taxon>
        <taxon>Basidiomycota</taxon>
        <taxon>Agaricomycotina</taxon>
        <taxon>Agaricomycetes</taxon>
        <taxon>Agaricomycetidae</taxon>
        <taxon>Agaricales</taxon>
        <taxon>Marasmiineae</taxon>
        <taxon>Physalacriaceae</taxon>
        <taxon>Armillaria</taxon>
    </lineage>
</organism>
<feature type="compositionally biased region" description="Pro residues" evidence="13">
    <location>
        <begin position="587"/>
        <end position="601"/>
    </location>
</feature>
<evidence type="ECO:0000256" key="8">
    <source>
        <dbReference type="ARBA" id="ARBA00023172"/>
    </source>
</evidence>
<feature type="compositionally biased region" description="Polar residues" evidence="13">
    <location>
        <begin position="676"/>
        <end position="685"/>
    </location>
</feature>
<keyword evidence="4" id="KW-0255">Endonuclease</keyword>
<dbReference type="InterPro" id="IPR036866">
    <property type="entry name" value="RibonucZ/Hydroxyglut_hydro"/>
</dbReference>
<evidence type="ECO:0000256" key="13">
    <source>
        <dbReference type="SAM" id="MobiDB-lite"/>
    </source>
</evidence>
<feature type="compositionally biased region" description="Polar residues" evidence="13">
    <location>
        <begin position="716"/>
        <end position="734"/>
    </location>
</feature>
<proteinExistence type="inferred from homology"/>
<dbReference type="InterPro" id="IPR011084">
    <property type="entry name" value="DRMBL"/>
</dbReference>
<keyword evidence="16" id="KW-1185">Reference proteome</keyword>
<feature type="compositionally biased region" description="Polar residues" evidence="13">
    <location>
        <begin position="785"/>
        <end position="797"/>
    </location>
</feature>
<evidence type="ECO:0000256" key="7">
    <source>
        <dbReference type="ARBA" id="ARBA00022839"/>
    </source>
</evidence>
<dbReference type="PANTHER" id="PTHR23240">
    <property type="entry name" value="DNA CROSS-LINK REPAIR PROTEIN PSO2/SNM1-RELATED"/>
    <property type="match status" value="1"/>
</dbReference>
<dbReference type="Gene3D" id="3.60.15.10">
    <property type="entry name" value="Ribonuclease Z/Hydroxyacylglutathione hydrolase-like"/>
    <property type="match status" value="1"/>
</dbReference>
<feature type="region of interest" description="Disordered" evidence="13">
    <location>
        <begin position="483"/>
        <end position="502"/>
    </location>
</feature>
<protein>
    <recommendedName>
        <fullName evidence="11">Protein artemis</fullName>
    </recommendedName>
    <alternativeName>
        <fullName evidence="12">DNA cross-link repair 1C protein</fullName>
    </alternativeName>
</protein>
<dbReference type="GO" id="GO:0036297">
    <property type="term" value="P:interstrand cross-link repair"/>
    <property type="evidence" value="ECO:0007669"/>
    <property type="project" value="TreeGrafter"/>
</dbReference>
<feature type="region of interest" description="Disordered" evidence="13">
    <location>
        <begin position="562"/>
        <end position="772"/>
    </location>
</feature>
<feature type="compositionally biased region" description="Polar residues" evidence="13">
    <location>
        <begin position="747"/>
        <end position="757"/>
    </location>
</feature>
<evidence type="ECO:0000256" key="11">
    <source>
        <dbReference type="ARBA" id="ARBA00039759"/>
    </source>
</evidence>
<dbReference type="SMART" id="SM00849">
    <property type="entry name" value="Lactamase_B"/>
    <property type="match status" value="1"/>
</dbReference>
<gene>
    <name evidence="15" type="ORF">IW261DRAFT_1481691</name>
</gene>
<comment type="subcellular location">
    <subcellularLocation>
        <location evidence="1">Nucleus</location>
    </subcellularLocation>
</comment>
<feature type="compositionally biased region" description="Acidic residues" evidence="13">
    <location>
        <begin position="625"/>
        <end position="636"/>
    </location>
</feature>
<evidence type="ECO:0000256" key="4">
    <source>
        <dbReference type="ARBA" id="ARBA00022759"/>
    </source>
</evidence>
<name>A0AA39P798_9AGAR</name>
<evidence type="ECO:0000256" key="5">
    <source>
        <dbReference type="ARBA" id="ARBA00022763"/>
    </source>
</evidence>
<dbReference type="GO" id="GO:0006303">
    <property type="term" value="P:double-strand break repair via nonhomologous end joining"/>
    <property type="evidence" value="ECO:0007669"/>
    <property type="project" value="TreeGrafter"/>
</dbReference>
<keyword evidence="8" id="KW-0233">DNA recombination</keyword>
<keyword evidence="5" id="KW-0227">DNA damage</keyword>
<dbReference type="GO" id="GO:0005634">
    <property type="term" value="C:nucleus"/>
    <property type="evidence" value="ECO:0007669"/>
    <property type="project" value="UniProtKB-SubCell"/>
</dbReference>
<evidence type="ECO:0000256" key="1">
    <source>
        <dbReference type="ARBA" id="ARBA00004123"/>
    </source>
</evidence>
<evidence type="ECO:0000256" key="10">
    <source>
        <dbReference type="ARBA" id="ARBA00023242"/>
    </source>
</evidence>
<feature type="compositionally biased region" description="Basic and acidic residues" evidence="13">
    <location>
        <begin position="572"/>
        <end position="583"/>
    </location>
</feature>
<dbReference type="AlphaFoldDB" id="A0AA39P798"/>
<dbReference type="GO" id="GO:0006310">
    <property type="term" value="P:DNA recombination"/>
    <property type="evidence" value="ECO:0007669"/>
    <property type="project" value="UniProtKB-KW"/>
</dbReference>
<dbReference type="GO" id="GO:0003684">
    <property type="term" value="F:damaged DNA binding"/>
    <property type="evidence" value="ECO:0007669"/>
    <property type="project" value="TreeGrafter"/>
</dbReference>
<keyword evidence="7" id="KW-0269">Exonuclease</keyword>
<dbReference type="InterPro" id="IPR001279">
    <property type="entry name" value="Metallo-B-lactamas"/>
</dbReference>
<evidence type="ECO:0000256" key="9">
    <source>
        <dbReference type="ARBA" id="ARBA00023204"/>
    </source>
</evidence>
<feature type="compositionally biased region" description="Acidic residues" evidence="13">
    <location>
        <begin position="654"/>
        <end position="663"/>
    </location>
</feature>
<reference evidence="15" key="1">
    <citation type="submission" date="2023-06" db="EMBL/GenBank/DDBJ databases">
        <authorList>
            <consortium name="Lawrence Berkeley National Laboratory"/>
            <person name="Ahrendt S."/>
            <person name="Sahu N."/>
            <person name="Indic B."/>
            <person name="Wong-Bajracharya J."/>
            <person name="Merenyi Z."/>
            <person name="Ke H.-M."/>
            <person name="Monk M."/>
            <person name="Kocsube S."/>
            <person name="Drula E."/>
            <person name="Lipzen A."/>
            <person name="Balint B."/>
            <person name="Henrissat B."/>
            <person name="Andreopoulos B."/>
            <person name="Martin F.M."/>
            <person name="Harder C.B."/>
            <person name="Rigling D."/>
            <person name="Ford K.L."/>
            <person name="Foster G.D."/>
            <person name="Pangilinan J."/>
            <person name="Papanicolaou A."/>
            <person name="Barry K."/>
            <person name="LaButti K."/>
            <person name="Viragh M."/>
            <person name="Koriabine M."/>
            <person name="Yan M."/>
            <person name="Riley R."/>
            <person name="Champramary S."/>
            <person name="Plett K.L."/>
            <person name="Tsai I.J."/>
            <person name="Slot J."/>
            <person name="Sipos G."/>
            <person name="Plett J."/>
            <person name="Nagy L.G."/>
            <person name="Grigoriev I.V."/>
        </authorList>
    </citation>
    <scope>NUCLEOTIDE SEQUENCE</scope>
    <source>
        <strain evidence="15">ICMP 16352</strain>
    </source>
</reference>